<gene>
    <name evidence="5" type="ORF">KTH90_14130</name>
</gene>
<dbReference type="InterPro" id="IPR003593">
    <property type="entry name" value="AAA+_ATPase"/>
</dbReference>
<comment type="caution">
    <text evidence="5">The sequence shown here is derived from an EMBL/GenBank/DDBJ whole genome shotgun (WGS) entry which is preliminary data.</text>
</comment>
<evidence type="ECO:0000313" key="6">
    <source>
        <dbReference type="Proteomes" id="UP001314681"/>
    </source>
</evidence>
<accession>A0ABS6K9F9</accession>
<evidence type="ECO:0000256" key="3">
    <source>
        <dbReference type="ARBA" id="ARBA00022840"/>
    </source>
</evidence>
<evidence type="ECO:0000256" key="2">
    <source>
        <dbReference type="ARBA" id="ARBA00022741"/>
    </source>
</evidence>
<dbReference type="EMBL" id="JAHQCX010000009">
    <property type="protein sequence ID" value="MBU9727154.1"/>
    <property type="molecule type" value="Genomic_DNA"/>
</dbReference>
<dbReference type="SMART" id="SM00382">
    <property type="entry name" value="AAA"/>
    <property type="match status" value="1"/>
</dbReference>
<keyword evidence="6" id="KW-1185">Reference proteome</keyword>
<dbReference type="CDD" id="cd03293">
    <property type="entry name" value="ABC_NrtD_SsuB_transporters"/>
    <property type="match status" value="1"/>
</dbReference>
<dbReference type="InterPro" id="IPR050166">
    <property type="entry name" value="ABC_transporter_ATP-bind"/>
</dbReference>
<dbReference type="PROSITE" id="PS00211">
    <property type="entry name" value="ABC_TRANSPORTER_1"/>
    <property type="match status" value="1"/>
</dbReference>
<dbReference type="SUPFAM" id="SSF52540">
    <property type="entry name" value="P-loop containing nucleoside triphosphate hydrolases"/>
    <property type="match status" value="1"/>
</dbReference>
<evidence type="ECO:0000259" key="4">
    <source>
        <dbReference type="PROSITE" id="PS50893"/>
    </source>
</evidence>
<evidence type="ECO:0000313" key="5">
    <source>
        <dbReference type="EMBL" id="MBU9727154.1"/>
    </source>
</evidence>
<name>A0ABS6K9F9_9FIRM</name>
<proteinExistence type="predicted"/>
<dbReference type="InterPro" id="IPR003439">
    <property type="entry name" value="ABC_transporter-like_ATP-bd"/>
</dbReference>
<evidence type="ECO:0000256" key="1">
    <source>
        <dbReference type="ARBA" id="ARBA00022448"/>
    </source>
</evidence>
<organism evidence="5 6">
    <name type="scientific">Diplocloster modestus</name>
    <dbReference type="NCBI Taxonomy" id="2850322"/>
    <lineage>
        <taxon>Bacteria</taxon>
        <taxon>Bacillati</taxon>
        <taxon>Bacillota</taxon>
        <taxon>Clostridia</taxon>
        <taxon>Lachnospirales</taxon>
        <taxon>Lachnospiraceae</taxon>
        <taxon>Diplocloster</taxon>
    </lineage>
</organism>
<dbReference type="InterPro" id="IPR027417">
    <property type="entry name" value="P-loop_NTPase"/>
</dbReference>
<keyword evidence="2" id="KW-0547">Nucleotide-binding</keyword>
<dbReference type="InterPro" id="IPR017871">
    <property type="entry name" value="ABC_transporter-like_CS"/>
</dbReference>
<dbReference type="Proteomes" id="UP001314681">
    <property type="component" value="Unassembled WGS sequence"/>
</dbReference>
<dbReference type="Gene3D" id="3.40.50.300">
    <property type="entry name" value="P-loop containing nucleotide triphosphate hydrolases"/>
    <property type="match status" value="1"/>
</dbReference>
<sequence>MNPLLELNHVSYAYHSMSGETQALSNISFQVEDGEFISIVGPSGCGKSTLLSLISGLIEPETGSIKLNGTNIHDSSTNIGYMLQKDHLFEWRTVYSNVLLGLEIQKKLTSRNKDNVDHMLETYGLQKFRDSKPSELSGGMRQRAALIRTLALEPDLLLLDEPFSALDYQTRLSVGDDIGSIIKHEKKTAILVTHDLSEAISLGDRVIILSKRPGSIRKIVPIHIDMEDRTALKSRNAPEFKDYFNLIWKELNDDE</sequence>
<reference evidence="5 6" key="1">
    <citation type="submission" date="2021-06" db="EMBL/GenBank/DDBJ databases">
        <title>Description of novel taxa of the family Lachnospiraceae.</title>
        <authorList>
            <person name="Chaplin A.V."/>
            <person name="Sokolova S.R."/>
            <person name="Pikina A.P."/>
            <person name="Korzhanova M."/>
            <person name="Belova V."/>
            <person name="Korostin D."/>
            <person name="Efimov B.A."/>
        </authorList>
    </citation>
    <scope>NUCLEOTIDE SEQUENCE [LARGE SCALE GENOMIC DNA]</scope>
    <source>
        <strain evidence="5 6">ASD4241</strain>
    </source>
</reference>
<dbReference type="GO" id="GO:0005524">
    <property type="term" value="F:ATP binding"/>
    <property type="evidence" value="ECO:0007669"/>
    <property type="project" value="UniProtKB-KW"/>
</dbReference>
<dbReference type="RefSeq" id="WP_158353889.1">
    <property type="nucleotide sequence ID" value="NZ_JAHQCX010000009.1"/>
</dbReference>
<dbReference type="Pfam" id="PF00005">
    <property type="entry name" value="ABC_tran"/>
    <property type="match status" value="1"/>
</dbReference>
<dbReference type="PANTHER" id="PTHR42788">
    <property type="entry name" value="TAURINE IMPORT ATP-BINDING PROTEIN-RELATED"/>
    <property type="match status" value="1"/>
</dbReference>
<keyword evidence="3 5" id="KW-0067">ATP-binding</keyword>
<dbReference type="PANTHER" id="PTHR42788:SF21">
    <property type="entry name" value="ABC TRANSPORTER ATP-BINDING PROTEIN"/>
    <property type="match status" value="1"/>
</dbReference>
<feature type="domain" description="ABC transporter" evidence="4">
    <location>
        <begin position="5"/>
        <end position="236"/>
    </location>
</feature>
<keyword evidence="1" id="KW-0813">Transport</keyword>
<dbReference type="PROSITE" id="PS50893">
    <property type="entry name" value="ABC_TRANSPORTER_2"/>
    <property type="match status" value="1"/>
</dbReference>
<protein>
    <submittedName>
        <fullName evidence="5">ABC transporter ATP-binding protein</fullName>
    </submittedName>
</protein>